<dbReference type="OrthoDB" id="370693at2"/>
<dbReference type="GO" id="GO:0005886">
    <property type="term" value="C:plasma membrane"/>
    <property type="evidence" value="ECO:0007669"/>
    <property type="project" value="UniProtKB-ARBA"/>
</dbReference>
<evidence type="ECO:0000256" key="1">
    <source>
        <dbReference type="ARBA" id="ARBA00004141"/>
    </source>
</evidence>
<dbReference type="EMBL" id="CP002541">
    <property type="protein sequence ID" value="ADY13961.1"/>
    <property type="molecule type" value="Genomic_DNA"/>
</dbReference>
<evidence type="ECO:0000256" key="4">
    <source>
        <dbReference type="ARBA" id="ARBA00023136"/>
    </source>
</evidence>
<dbReference type="CDD" id="cd16914">
    <property type="entry name" value="EcfT"/>
    <property type="match status" value="1"/>
</dbReference>
<dbReference type="KEGG" id="sbu:SpiBuddy_2142"/>
<keyword evidence="4 5" id="KW-0472">Membrane</keyword>
<feature type="transmembrane region" description="Helical" evidence="5">
    <location>
        <begin position="68"/>
        <end position="85"/>
    </location>
</feature>
<dbReference type="Proteomes" id="UP000008466">
    <property type="component" value="Chromosome"/>
</dbReference>
<dbReference type="HOGENOM" id="CLU_1179604_0_0_12"/>
<gene>
    <name evidence="6" type="ordered locus">SpiBuddy_2142</name>
</gene>
<evidence type="ECO:0000256" key="3">
    <source>
        <dbReference type="ARBA" id="ARBA00022989"/>
    </source>
</evidence>
<dbReference type="STRING" id="158189.SpiBuddy_2142"/>
<keyword evidence="2 5" id="KW-0812">Transmembrane</keyword>
<sequence length="235" mass="25993">MAEALIFHYRQQNTILCKANPLTKVATTIAICLVILSISLNGLLLVSASLLIATHVQKLPWGRYKRELKYFAFLLLLILITEYLATQSYVAATAAFTRFVCIILCGLLIADSTAPDDLARSLGGILERIPFIHGWEVASSIELTLSILPMIFDATLEVVTARKARLQRNRNPLGSLTSLVSGIFNLLLDKAEDLSLALEARQFDPARPRPRLPYTYVDVLLFTLVLVLLVVASVL</sequence>
<evidence type="ECO:0000256" key="2">
    <source>
        <dbReference type="ARBA" id="ARBA00022692"/>
    </source>
</evidence>
<dbReference type="Pfam" id="PF02361">
    <property type="entry name" value="CbiQ"/>
    <property type="match status" value="1"/>
</dbReference>
<dbReference type="PANTHER" id="PTHR33514:SF13">
    <property type="entry name" value="PROTEIN ABCI12, CHLOROPLASTIC"/>
    <property type="match status" value="1"/>
</dbReference>
<keyword evidence="3 5" id="KW-1133">Transmembrane helix</keyword>
<evidence type="ECO:0000313" key="7">
    <source>
        <dbReference type="Proteomes" id="UP000008466"/>
    </source>
</evidence>
<feature type="transmembrane region" description="Helical" evidence="5">
    <location>
        <begin position="214"/>
        <end position="234"/>
    </location>
</feature>
<dbReference type="PANTHER" id="PTHR33514">
    <property type="entry name" value="PROTEIN ABCI12, CHLOROPLASTIC"/>
    <property type="match status" value="1"/>
</dbReference>
<accession>F0RT14</accession>
<feature type="transmembrane region" description="Helical" evidence="5">
    <location>
        <begin position="28"/>
        <end position="56"/>
    </location>
</feature>
<dbReference type="AlphaFoldDB" id="F0RT14"/>
<proteinExistence type="predicted"/>
<dbReference type="RefSeq" id="WP_013607810.1">
    <property type="nucleotide sequence ID" value="NC_015152.1"/>
</dbReference>
<protein>
    <submittedName>
        <fullName evidence="6">ABC-type transporter, integral membrane subunit</fullName>
    </submittedName>
</protein>
<keyword evidence="7" id="KW-1185">Reference proteome</keyword>
<organism evidence="6 7">
    <name type="scientific">Sphaerochaeta globosa (strain ATCC BAA-1886 / DSM 22777 / Buddy)</name>
    <name type="common">Spirochaeta sp. (strain Buddy)</name>
    <dbReference type="NCBI Taxonomy" id="158189"/>
    <lineage>
        <taxon>Bacteria</taxon>
        <taxon>Pseudomonadati</taxon>
        <taxon>Spirochaetota</taxon>
        <taxon>Spirochaetia</taxon>
        <taxon>Spirochaetales</taxon>
        <taxon>Sphaerochaetaceae</taxon>
        <taxon>Sphaerochaeta</taxon>
    </lineage>
</organism>
<dbReference type="eggNOG" id="COG0619">
    <property type="taxonomic scope" value="Bacteria"/>
</dbReference>
<reference evidence="7" key="1">
    <citation type="submission" date="2011-02" db="EMBL/GenBank/DDBJ databases">
        <title>Complete sequence of Spirochaeta sp. Buddy.</title>
        <authorList>
            <person name="Lucas S."/>
            <person name="Copeland A."/>
            <person name="Lapidus A."/>
            <person name="Cheng J.-F."/>
            <person name="Goodwin L."/>
            <person name="Pitluck S."/>
            <person name="Zeytun A."/>
            <person name="Detter J.C."/>
            <person name="Han C."/>
            <person name="Tapia R."/>
            <person name="Land M."/>
            <person name="Hauser L."/>
            <person name="Kyrpides N."/>
            <person name="Ivanova N."/>
            <person name="Mikhailova N."/>
            <person name="Pagani I."/>
            <person name="Ritalahti K.M."/>
            <person name="Loeffler F.E."/>
            <person name="Woyke T."/>
        </authorList>
    </citation>
    <scope>NUCLEOTIDE SEQUENCE [LARGE SCALE GENOMIC DNA]</scope>
    <source>
        <strain evidence="7">ATCC BAA-1886 / DSM 22777 / Buddy</strain>
    </source>
</reference>
<dbReference type="InterPro" id="IPR003339">
    <property type="entry name" value="ABC/ECF_trnsptr_transmembrane"/>
</dbReference>
<evidence type="ECO:0000313" key="6">
    <source>
        <dbReference type="EMBL" id="ADY13961.1"/>
    </source>
</evidence>
<evidence type="ECO:0000256" key="5">
    <source>
        <dbReference type="SAM" id="Phobius"/>
    </source>
</evidence>
<comment type="subcellular location">
    <subcellularLocation>
        <location evidence="1">Membrane</location>
        <topology evidence="1">Multi-pass membrane protein</topology>
    </subcellularLocation>
</comment>
<name>F0RT14_SPHGB</name>